<keyword evidence="3" id="KW-1185">Reference proteome</keyword>
<comment type="caution">
    <text evidence="2">The sequence shown here is derived from an EMBL/GenBank/DDBJ whole genome shotgun (WGS) entry which is preliminary data.</text>
</comment>
<dbReference type="Proteomes" id="UP001501116">
    <property type="component" value="Unassembled WGS sequence"/>
</dbReference>
<feature type="region of interest" description="Disordered" evidence="1">
    <location>
        <begin position="162"/>
        <end position="187"/>
    </location>
</feature>
<reference evidence="3" key="1">
    <citation type="journal article" date="2019" name="Int. J. Syst. Evol. Microbiol.">
        <title>The Global Catalogue of Microorganisms (GCM) 10K type strain sequencing project: providing services to taxonomists for standard genome sequencing and annotation.</title>
        <authorList>
            <consortium name="The Broad Institute Genomics Platform"/>
            <consortium name="The Broad Institute Genome Sequencing Center for Infectious Disease"/>
            <person name="Wu L."/>
            <person name="Ma J."/>
        </authorList>
    </citation>
    <scope>NUCLEOTIDE SEQUENCE [LARGE SCALE GENOMIC DNA]</scope>
    <source>
        <strain evidence="3">JCM 14545</strain>
    </source>
</reference>
<accession>A0ABP5DME0</accession>
<evidence type="ECO:0000313" key="2">
    <source>
        <dbReference type="EMBL" id="GAA1982868.1"/>
    </source>
</evidence>
<name>A0ABP5DME0_9PSEU</name>
<evidence type="ECO:0000256" key="1">
    <source>
        <dbReference type="SAM" id="MobiDB-lite"/>
    </source>
</evidence>
<dbReference type="EMBL" id="BAAANN010000038">
    <property type="protein sequence ID" value="GAA1982868.1"/>
    <property type="molecule type" value="Genomic_DNA"/>
</dbReference>
<protein>
    <submittedName>
        <fullName evidence="2">Uncharacterized protein</fullName>
    </submittedName>
</protein>
<evidence type="ECO:0000313" key="3">
    <source>
        <dbReference type="Proteomes" id="UP001501116"/>
    </source>
</evidence>
<gene>
    <name evidence="2" type="ORF">GCM10009754_69820</name>
</gene>
<sequence>MPRDGIRGCAGGGATIEGVDEETLTEAEPRPAPAVGNTITPISVVLTFTTDRGDVRHALENAMFPSANRMAWLHQWLRDDKPRIEVWPALLTTTKTSGRVITVGPFGDTDMPLGHFLRTAQQLEVVNLYARYLHPPASDPATLGDGLVVQFLSGGVLHIWSGARPQEPQPDEAGTPSEGTSTASHPNREQQEVIDFIVAQLVADPGYRALTRKGERENYARTECGELEEAMRGEHPVLPPNFVYRVLMAAAGKVDQGARAAYAKVEDDLQDLLDELNADPQYLVIADKTARRYHLRTMLFERYGQFAPPSSLVARLLDATDDTRPIRRSR</sequence>
<organism evidence="2 3">
    <name type="scientific">Amycolatopsis minnesotensis</name>
    <dbReference type="NCBI Taxonomy" id="337894"/>
    <lineage>
        <taxon>Bacteria</taxon>
        <taxon>Bacillati</taxon>
        <taxon>Actinomycetota</taxon>
        <taxon>Actinomycetes</taxon>
        <taxon>Pseudonocardiales</taxon>
        <taxon>Pseudonocardiaceae</taxon>
        <taxon>Amycolatopsis</taxon>
    </lineage>
</organism>
<proteinExistence type="predicted"/>